<dbReference type="AlphaFoldDB" id="A0A8D9APK7"/>
<organism evidence="1">
    <name type="scientific">Cacopsylla melanoneura</name>
    <dbReference type="NCBI Taxonomy" id="428564"/>
    <lineage>
        <taxon>Eukaryota</taxon>
        <taxon>Metazoa</taxon>
        <taxon>Ecdysozoa</taxon>
        <taxon>Arthropoda</taxon>
        <taxon>Hexapoda</taxon>
        <taxon>Insecta</taxon>
        <taxon>Pterygota</taxon>
        <taxon>Neoptera</taxon>
        <taxon>Paraneoptera</taxon>
        <taxon>Hemiptera</taxon>
        <taxon>Sternorrhyncha</taxon>
        <taxon>Psylloidea</taxon>
        <taxon>Psyllidae</taxon>
        <taxon>Psyllinae</taxon>
        <taxon>Cacopsylla</taxon>
    </lineage>
</organism>
<dbReference type="EMBL" id="HBUF01581747">
    <property type="protein sequence ID" value="CAG6770423.1"/>
    <property type="molecule type" value="Transcribed_RNA"/>
</dbReference>
<sequence length="124" mass="14275">MYIFINFKMGSVSRVGEQNGCLALLSNGILKRHSFKIPFENFKIHSQNELYESVDTSLVKIHQSIKYRLKNLKYTPQNQLYKSVDTPLVKIHLSIRAVHGGITCVHDRVSHSVIECQTPFMECH</sequence>
<proteinExistence type="predicted"/>
<name>A0A8D9APK7_9HEMI</name>
<protein>
    <submittedName>
        <fullName evidence="1">Uncharacterized protein</fullName>
    </submittedName>
</protein>
<reference evidence="1" key="1">
    <citation type="submission" date="2021-05" db="EMBL/GenBank/DDBJ databases">
        <authorList>
            <person name="Alioto T."/>
            <person name="Alioto T."/>
            <person name="Gomez Garrido J."/>
        </authorList>
    </citation>
    <scope>NUCLEOTIDE SEQUENCE</scope>
</reference>
<accession>A0A8D9APK7</accession>
<evidence type="ECO:0000313" key="1">
    <source>
        <dbReference type="EMBL" id="CAG6770423.1"/>
    </source>
</evidence>